<name>A0AAD6TZI2_9AGAR</name>
<organism evidence="2 3">
    <name type="scientific">Mycena belliarum</name>
    <dbReference type="NCBI Taxonomy" id="1033014"/>
    <lineage>
        <taxon>Eukaryota</taxon>
        <taxon>Fungi</taxon>
        <taxon>Dikarya</taxon>
        <taxon>Basidiomycota</taxon>
        <taxon>Agaricomycotina</taxon>
        <taxon>Agaricomycetes</taxon>
        <taxon>Agaricomycetidae</taxon>
        <taxon>Agaricales</taxon>
        <taxon>Marasmiineae</taxon>
        <taxon>Mycenaceae</taxon>
        <taxon>Mycena</taxon>
    </lineage>
</organism>
<evidence type="ECO:0000313" key="3">
    <source>
        <dbReference type="Proteomes" id="UP001222325"/>
    </source>
</evidence>
<feature type="compositionally biased region" description="Basic residues" evidence="1">
    <location>
        <begin position="139"/>
        <end position="150"/>
    </location>
</feature>
<dbReference type="Proteomes" id="UP001222325">
    <property type="component" value="Unassembled WGS sequence"/>
</dbReference>
<protein>
    <submittedName>
        <fullName evidence="2">Uncharacterized protein</fullName>
    </submittedName>
</protein>
<proteinExistence type="predicted"/>
<dbReference type="EMBL" id="JARJCN010000048">
    <property type="protein sequence ID" value="KAJ7081818.1"/>
    <property type="molecule type" value="Genomic_DNA"/>
</dbReference>
<evidence type="ECO:0000256" key="1">
    <source>
        <dbReference type="SAM" id="MobiDB-lite"/>
    </source>
</evidence>
<sequence>MTFPAFIVLFAFQYKAVPFEASIAASKRSYQGPHHINLALWHLAAELLPEYQQRKPSRSPSPNRIQPFVQLQPKCEFGSDRNAISWTQKCGFWKCSETPLTHCVIIARERRKPASGKRVRRSEAPEANVSHSSDSAQRIPRHPSARLRVSRRPETGRAAASILGVSAKHRAGTRPPPRAASPGLTSALCVVFRKCTVFAF</sequence>
<reference evidence="2" key="1">
    <citation type="submission" date="2023-03" db="EMBL/GenBank/DDBJ databases">
        <title>Massive genome expansion in bonnet fungi (Mycena s.s.) driven by repeated elements and novel gene families across ecological guilds.</title>
        <authorList>
            <consortium name="Lawrence Berkeley National Laboratory"/>
            <person name="Harder C.B."/>
            <person name="Miyauchi S."/>
            <person name="Viragh M."/>
            <person name="Kuo A."/>
            <person name="Thoen E."/>
            <person name="Andreopoulos B."/>
            <person name="Lu D."/>
            <person name="Skrede I."/>
            <person name="Drula E."/>
            <person name="Henrissat B."/>
            <person name="Morin E."/>
            <person name="Kohler A."/>
            <person name="Barry K."/>
            <person name="LaButti K."/>
            <person name="Morin E."/>
            <person name="Salamov A."/>
            <person name="Lipzen A."/>
            <person name="Mereny Z."/>
            <person name="Hegedus B."/>
            <person name="Baldrian P."/>
            <person name="Stursova M."/>
            <person name="Weitz H."/>
            <person name="Taylor A."/>
            <person name="Grigoriev I.V."/>
            <person name="Nagy L.G."/>
            <person name="Martin F."/>
            <person name="Kauserud H."/>
        </authorList>
    </citation>
    <scope>NUCLEOTIDE SEQUENCE</scope>
    <source>
        <strain evidence="2">CBHHK173m</strain>
    </source>
</reference>
<gene>
    <name evidence="2" type="ORF">B0H15DRAFT_446671</name>
</gene>
<evidence type="ECO:0000313" key="2">
    <source>
        <dbReference type="EMBL" id="KAJ7081818.1"/>
    </source>
</evidence>
<keyword evidence="3" id="KW-1185">Reference proteome</keyword>
<dbReference type="AlphaFoldDB" id="A0AAD6TZI2"/>
<accession>A0AAD6TZI2</accession>
<comment type="caution">
    <text evidence="2">The sequence shown here is derived from an EMBL/GenBank/DDBJ whole genome shotgun (WGS) entry which is preliminary data.</text>
</comment>
<feature type="region of interest" description="Disordered" evidence="1">
    <location>
        <begin position="114"/>
        <end position="158"/>
    </location>
</feature>